<organism evidence="3 4">
    <name type="scientific">Microbacterium aoyamense</name>
    <dbReference type="NCBI Taxonomy" id="344166"/>
    <lineage>
        <taxon>Bacteria</taxon>
        <taxon>Bacillati</taxon>
        <taxon>Actinomycetota</taxon>
        <taxon>Actinomycetes</taxon>
        <taxon>Micrococcales</taxon>
        <taxon>Microbacteriaceae</taxon>
        <taxon>Microbacterium</taxon>
    </lineage>
</organism>
<dbReference type="Proteomes" id="UP001501343">
    <property type="component" value="Unassembled WGS sequence"/>
</dbReference>
<gene>
    <name evidence="3" type="ORF">GCM10009775_07130</name>
</gene>
<dbReference type="InterPro" id="IPR044855">
    <property type="entry name" value="CoA-Trfase_III_dom3_sf"/>
</dbReference>
<evidence type="ECO:0000256" key="2">
    <source>
        <dbReference type="SAM" id="MobiDB-lite"/>
    </source>
</evidence>
<dbReference type="EMBL" id="BAAAOF010000002">
    <property type="protein sequence ID" value="GAA1917273.1"/>
    <property type="molecule type" value="Genomic_DNA"/>
</dbReference>
<proteinExistence type="predicted"/>
<reference evidence="4" key="1">
    <citation type="journal article" date="2019" name="Int. J. Syst. Evol. Microbiol.">
        <title>The Global Catalogue of Microorganisms (GCM) 10K type strain sequencing project: providing services to taxonomists for standard genome sequencing and annotation.</title>
        <authorList>
            <consortium name="The Broad Institute Genomics Platform"/>
            <consortium name="The Broad Institute Genome Sequencing Center for Infectious Disease"/>
            <person name="Wu L."/>
            <person name="Ma J."/>
        </authorList>
    </citation>
    <scope>NUCLEOTIDE SEQUENCE [LARGE SCALE GENOMIC DNA]</scope>
    <source>
        <strain evidence="4">JCM 14900</strain>
    </source>
</reference>
<keyword evidence="1" id="KW-0808">Transferase</keyword>
<dbReference type="SUPFAM" id="SSF89796">
    <property type="entry name" value="CoA-transferase family III (CaiB/BaiF)"/>
    <property type="match status" value="1"/>
</dbReference>
<evidence type="ECO:0000256" key="1">
    <source>
        <dbReference type="ARBA" id="ARBA00022679"/>
    </source>
</evidence>
<dbReference type="InterPro" id="IPR003673">
    <property type="entry name" value="CoA-Trfase_fam_III"/>
</dbReference>
<dbReference type="RefSeq" id="WP_248145513.1">
    <property type="nucleotide sequence ID" value="NZ_BAAAOF010000002.1"/>
</dbReference>
<accession>A0ABP5ALK4</accession>
<dbReference type="Pfam" id="PF02515">
    <property type="entry name" value="CoA_transf_3"/>
    <property type="match status" value="1"/>
</dbReference>
<dbReference type="InterPro" id="IPR050483">
    <property type="entry name" value="CoA-transferase_III_domain"/>
</dbReference>
<name>A0ABP5ALK4_9MICO</name>
<keyword evidence="4" id="KW-1185">Reference proteome</keyword>
<dbReference type="Gene3D" id="3.40.50.10540">
    <property type="entry name" value="Crotonobetainyl-coa:carnitine coa-transferase, domain 1"/>
    <property type="match status" value="1"/>
</dbReference>
<dbReference type="InterPro" id="IPR023606">
    <property type="entry name" value="CoA-Trfase_III_dom_1_sf"/>
</dbReference>
<sequence length="417" mass="44927">MTTSDRASGTTGLPLAGIRVLDFTHAAAGPYATMFLADLGAEVIKVEKPRRGDGARYMGAPMLGPLESDYFVAINRGKRDVTLDLRSERGQEAARRLAENCDIVLQNFRPGVMDRLGLGFDDLSARRPGIIYGSISAFGTEGPWRDRPANDIILQSVSGLMGVTGEVGGGPVRMGTPVSDYSAGLFCLVGVLAALHARDEHPEGQHIKISMIDASVALLANYIPAVVGKGHQIPRLGRGHAQIVPYQALECSDGSFIMIGAFTNGFWRSLCVAIGREEWIDDERFATNAARVQNRDVLIPALAEIIRTRTREEWQDTLDVADVPNSPVLELHETLELEQVKVNGTVQWVGEGDSAVPTARNPVRSAAWPDGAPSSPPRLGEHSVEILRELGGFSEDDIGVLIAEGITDTPMTRATRG</sequence>
<protein>
    <submittedName>
        <fullName evidence="3">CaiB/BaiF CoA-transferase family protein</fullName>
    </submittedName>
</protein>
<feature type="region of interest" description="Disordered" evidence="2">
    <location>
        <begin position="352"/>
        <end position="380"/>
    </location>
</feature>
<comment type="caution">
    <text evidence="3">The sequence shown here is derived from an EMBL/GenBank/DDBJ whole genome shotgun (WGS) entry which is preliminary data.</text>
</comment>
<dbReference type="PANTHER" id="PTHR48207">
    <property type="entry name" value="SUCCINATE--HYDROXYMETHYLGLUTARATE COA-TRANSFERASE"/>
    <property type="match status" value="1"/>
</dbReference>
<evidence type="ECO:0000313" key="3">
    <source>
        <dbReference type="EMBL" id="GAA1917273.1"/>
    </source>
</evidence>
<dbReference type="Gene3D" id="3.30.1540.10">
    <property type="entry name" value="formyl-coa transferase, domain 3"/>
    <property type="match status" value="1"/>
</dbReference>
<dbReference type="PANTHER" id="PTHR48207:SF3">
    <property type="entry name" value="SUCCINATE--HYDROXYMETHYLGLUTARATE COA-TRANSFERASE"/>
    <property type="match status" value="1"/>
</dbReference>
<evidence type="ECO:0000313" key="4">
    <source>
        <dbReference type="Proteomes" id="UP001501343"/>
    </source>
</evidence>